<evidence type="ECO:0000313" key="1">
    <source>
        <dbReference type="EMBL" id="SBR27782.1"/>
    </source>
</evidence>
<feature type="non-terminal residue" evidence="1">
    <location>
        <position position="33"/>
    </location>
</feature>
<protein>
    <submittedName>
        <fullName evidence="1">Uncharacterized protein</fullName>
    </submittedName>
</protein>
<accession>A0A1A8K674</accession>
<proteinExistence type="predicted"/>
<reference evidence="1" key="2">
    <citation type="submission" date="2016-06" db="EMBL/GenBank/DDBJ databases">
        <title>The genome of a short-lived fish provides insights into sex chromosome evolution and the genetic control of aging.</title>
        <authorList>
            <person name="Reichwald K."/>
            <person name="Felder M."/>
            <person name="Petzold A."/>
            <person name="Koch P."/>
            <person name="Groth M."/>
            <person name="Platzer M."/>
        </authorList>
    </citation>
    <scope>NUCLEOTIDE SEQUENCE</scope>
    <source>
        <tissue evidence="1">Brain</tissue>
    </source>
</reference>
<gene>
    <name evidence="1" type="primary">Nfu_g_1_024370</name>
</gene>
<feature type="non-terminal residue" evidence="1">
    <location>
        <position position="1"/>
    </location>
</feature>
<dbReference type="AlphaFoldDB" id="A0A1A8K674"/>
<dbReference type="EMBL" id="HAEE01007732">
    <property type="protein sequence ID" value="SBR27782.1"/>
    <property type="molecule type" value="Transcribed_RNA"/>
</dbReference>
<sequence>CGFSKDSTRCLINETPDLHQITFLFENQLPVII</sequence>
<reference evidence="1" key="1">
    <citation type="submission" date="2016-05" db="EMBL/GenBank/DDBJ databases">
        <authorList>
            <person name="Lavstsen T."/>
            <person name="Jespersen J.S."/>
        </authorList>
    </citation>
    <scope>NUCLEOTIDE SEQUENCE</scope>
    <source>
        <tissue evidence="1">Brain</tissue>
    </source>
</reference>
<organism evidence="1">
    <name type="scientific">Nothobranchius kuhntae</name>
    <name type="common">Beira killifish</name>
    <dbReference type="NCBI Taxonomy" id="321403"/>
    <lineage>
        <taxon>Eukaryota</taxon>
        <taxon>Metazoa</taxon>
        <taxon>Chordata</taxon>
        <taxon>Craniata</taxon>
        <taxon>Vertebrata</taxon>
        <taxon>Euteleostomi</taxon>
        <taxon>Actinopterygii</taxon>
        <taxon>Neopterygii</taxon>
        <taxon>Teleostei</taxon>
        <taxon>Neoteleostei</taxon>
        <taxon>Acanthomorphata</taxon>
        <taxon>Ovalentaria</taxon>
        <taxon>Atherinomorphae</taxon>
        <taxon>Cyprinodontiformes</taxon>
        <taxon>Nothobranchiidae</taxon>
        <taxon>Nothobranchius</taxon>
    </lineage>
</organism>
<name>A0A1A8K674_NOTKU</name>